<dbReference type="OrthoDB" id="487930at2"/>
<dbReference type="Gene3D" id="1.10.1220.10">
    <property type="entry name" value="Met repressor-like"/>
    <property type="match status" value="1"/>
</dbReference>
<organism evidence="2 3">
    <name type="scientific">Nostoc commune NIES-4072</name>
    <dbReference type="NCBI Taxonomy" id="2005467"/>
    <lineage>
        <taxon>Bacteria</taxon>
        <taxon>Bacillati</taxon>
        <taxon>Cyanobacteriota</taxon>
        <taxon>Cyanophyceae</taxon>
        <taxon>Nostocales</taxon>
        <taxon>Nostocaceae</taxon>
        <taxon>Nostoc</taxon>
    </lineage>
</organism>
<gene>
    <name evidence="2" type="ORF">NIES4072_74660</name>
</gene>
<dbReference type="RefSeq" id="WP_109013596.1">
    <property type="nucleotide sequence ID" value="NZ_BDUD01000011.1"/>
</dbReference>
<dbReference type="InterPro" id="IPR013321">
    <property type="entry name" value="Arc_rbn_hlx_hlx"/>
</dbReference>
<proteinExistence type="predicted"/>
<name>A0A2R5G7S8_NOSCO</name>
<accession>A0A2R5G7S8</accession>
<evidence type="ECO:0000313" key="2">
    <source>
        <dbReference type="EMBL" id="GBG23754.1"/>
    </source>
</evidence>
<dbReference type="AlphaFoldDB" id="A0A2R5G7S8"/>
<feature type="region of interest" description="Disordered" evidence="1">
    <location>
        <begin position="1"/>
        <end position="24"/>
    </location>
</feature>
<evidence type="ECO:0000313" key="3">
    <source>
        <dbReference type="Proteomes" id="UP000245124"/>
    </source>
</evidence>
<protein>
    <submittedName>
        <fullName evidence="2">Uncharacterized protein</fullName>
    </submittedName>
</protein>
<reference evidence="2 3" key="1">
    <citation type="submission" date="2017-06" db="EMBL/GenBank/DDBJ databases">
        <title>Genome sequencing of cyanobaciteial culture collection at National Institute for Environmental Studies (NIES).</title>
        <authorList>
            <person name="Hirose Y."/>
            <person name="Shimura Y."/>
            <person name="Fujisawa T."/>
            <person name="Nakamura Y."/>
            <person name="Kawachi M."/>
        </authorList>
    </citation>
    <scope>NUCLEOTIDE SEQUENCE [LARGE SCALE GENOMIC DNA]</scope>
    <source>
        <strain evidence="2 3">NIES-4072</strain>
    </source>
</reference>
<dbReference type="SUPFAM" id="SSF47598">
    <property type="entry name" value="Ribbon-helix-helix"/>
    <property type="match status" value="1"/>
</dbReference>
<comment type="caution">
    <text evidence="2">The sequence shown here is derived from an EMBL/GenBank/DDBJ whole genome shotgun (WGS) entry which is preliminary data.</text>
</comment>
<dbReference type="GO" id="GO:0006355">
    <property type="term" value="P:regulation of DNA-templated transcription"/>
    <property type="evidence" value="ECO:0007669"/>
    <property type="project" value="InterPro"/>
</dbReference>
<keyword evidence="3" id="KW-1185">Reference proteome</keyword>
<evidence type="ECO:0000256" key="1">
    <source>
        <dbReference type="SAM" id="MobiDB-lite"/>
    </source>
</evidence>
<dbReference type="EMBL" id="BDUD01000011">
    <property type="protein sequence ID" value="GBG23754.1"/>
    <property type="molecule type" value="Genomic_DNA"/>
</dbReference>
<sequence length="91" mass="10099">MAEVKKSQKLSLRPGVQKTPVKDEAAAWVESRNGAETPSTTGIEEANNGKSKRVTFEVTEAQHQEIKIRATKKGITIKEYMIALVEEELKS</sequence>
<dbReference type="Proteomes" id="UP000245124">
    <property type="component" value="Unassembled WGS sequence"/>
</dbReference>
<dbReference type="Pfam" id="PF21983">
    <property type="entry name" value="NikA-like"/>
    <property type="match status" value="1"/>
</dbReference>
<dbReference type="InterPro" id="IPR053842">
    <property type="entry name" value="NikA-like"/>
</dbReference>
<dbReference type="InterPro" id="IPR010985">
    <property type="entry name" value="Ribbon_hlx_hlx"/>
</dbReference>